<evidence type="ECO:0000256" key="6">
    <source>
        <dbReference type="ARBA" id="ARBA00024195"/>
    </source>
</evidence>
<dbReference type="SUPFAM" id="SSF50494">
    <property type="entry name" value="Trypsin-like serine proteases"/>
    <property type="match status" value="1"/>
</dbReference>
<dbReference type="InterPro" id="IPR051487">
    <property type="entry name" value="Ser/Thr_Proteases_Immune/Dev"/>
</dbReference>
<dbReference type="GO" id="GO:0004252">
    <property type="term" value="F:serine-type endopeptidase activity"/>
    <property type="evidence" value="ECO:0007669"/>
    <property type="project" value="InterPro"/>
</dbReference>
<feature type="non-terminal residue" evidence="8">
    <location>
        <position position="1"/>
    </location>
</feature>
<evidence type="ECO:0000256" key="1">
    <source>
        <dbReference type="ARBA" id="ARBA00004613"/>
    </source>
</evidence>
<evidence type="ECO:0000256" key="2">
    <source>
        <dbReference type="ARBA" id="ARBA00022525"/>
    </source>
</evidence>
<keyword evidence="2" id="KW-0964">Secreted</keyword>
<evidence type="ECO:0000256" key="3">
    <source>
        <dbReference type="ARBA" id="ARBA00022729"/>
    </source>
</evidence>
<dbReference type="GO" id="GO:0005576">
    <property type="term" value="C:extracellular region"/>
    <property type="evidence" value="ECO:0007669"/>
    <property type="project" value="UniProtKB-SubCell"/>
</dbReference>
<dbReference type="InterPro" id="IPR001254">
    <property type="entry name" value="Trypsin_dom"/>
</dbReference>
<evidence type="ECO:0000259" key="7">
    <source>
        <dbReference type="PROSITE" id="PS50240"/>
    </source>
</evidence>
<evidence type="ECO:0000256" key="5">
    <source>
        <dbReference type="ARBA" id="ARBA00023180"/>
    </source>
</evidence>
<sequence length="105" mass="11517">ADIFSTTGSDKLQQVKLKIQELPFCSKQKNNYPDGRMILCAGQGDGKDACRADSGGPLMLSDSNLQRWYVVGITSFGATVCGDRSAQSVFTSIHHYIDWIKQNVS</sequence>
<dbReference type="Proteomes" id="UP001497623">
    <property type="component" value="Unassembled WGS sequence"/>
</dbReference>
<evidence type="ECO:0000256" key="4">
    <source>
        <dbReference type="ARBA" id="ARBA00023157"/>
    </source>
</evidence>
<comment type="similarity">
    <text evidence="6">Belongs to the peptidase S1 family. CLIP subfamily.</text>
</comment>
<dbReference type="FunFam" id="2.40.10.10:FF:000054">
    <property type="entry name" value="Complement C1r subcomponent"/>
    <property type="match status" value="1"/>
</dbReference>
<evidence type="ECO:0000313" key="9">
    <source>
        <dbReference type="Proteomes" id="UP001497623"/>
    </source>
</evidence>
<keyword evidence="5" id="KW-0325">Glycoprotein</keyword>
<dbReference type="EMBL" id="CAXKWB010007778">
    <property type="protein sequence ID" value="CAL4088366.1"/>
    <property type="molecule type" value="Genomic_DNA"/>
</dbReference>
<reference evidence="8 9" key="1">
    <citation type="submission" date="2024-05" db="EMBL/GenBank/DDBJ databases">
        <authorList>
            <person name="Wallberg A."/>
        </authorList>
    </citation>
    <scope>NUCLEOTIDE SEQUENCE [LARGE SCALE GENOMIC DNA]</scope>
</reference>
<keyword evidence="9" id="KW-1185">Reference proteome</keyword>
<gene>
    <name evidence="8" type="ORF">MNOR_LOCUS13534</name>
</gene>
<comment type="caution">
    <text evidence="8">The sequence shown here is derived from an EMBL/GenBank/DDBJ whole genome shotgun (WGS) entry which is preliminary data.</text>
</comment>
<dbReference type="PANTHER" id="PTHR24256">
    <property type="entry name" value="TRYPTASE-RELATED"/>
    <property type="match status" value="1"/>
</dbReference>
<dbReference type="InterPro" id="IPR043504">
    <property type="entry name" value="Peptidase_S1_PA_chymotrypsin"/>
</dbReference>
<dbReference type="AlphaFoldDB" id="A0AAV2QNS3"/>
<protein>
    <recommendedName>
        <fullName evidence="7">Peptidase S1 domain-containing protein</fullName>
    </recommendedName>
</protein>
<feature type="domain" description="Peptidase S1" evidence="7">
    <location>
        <begin position="1"/>
        <end position="105"/>
    </location>
</feature>
<keyword evidence="4" id="KW-1015">Disulfide bond</keyword>
<keyword evidence="3" id="KW-0732">Signal</keyword>
<name>A0AAV2QNS3_MEGNR</name>
<dbReference type="PROSITE" id="PS50240">
    <property type="entry name" value="TRYPSIN_DOM"/>
    <property type="match status" value="1"/>
</dbReference>
<evidence type="ECO:0000313" key="8">
    <source>
        <dbReference type="EMBL" id="CAL4088366.1"/>
    </source>
</evidence>
<dbReference type="Pfam" id="PF00089">
    <property type="entry name" value="Trypsin"/>
    <property type="match status" value="1"/>
</dbReference>
<dbReference type="Gene3D" id="2.40.10.10">
    <property type="entry name" value="Trypsin-like serine proteases"/>
    <property type="match status" value="1"/>
</dbReference>
<dbReference type="InterPro" id="IPR009003">
    <property type="entry name" value="Peptidase_S1_PA"/>
</dbReference>
<dbReference type="GO" id="GO:0006508">
    <property type="term" value="P:proteolysis"/>
    <property type="evidence" value="ECO:0007669"/>
    <property type="project" value="InterPro"/>
</dbReference>
<proteinExistence type="inferred from homology"/>
<accession>A0AAV2QNS3</accession>
<comment type="subcellular location">
    <subcellularLocation>
        <location evidence="1">Secreted</location>
    </subcellularLocation>
</comment>
<organism evidence="8 9">
    <name type="scientific">Meganyctiphanes norvegica</name>
    <name type="common">Northern krill</name>
    <name type="synonym">Thysanopoda norvegica</name>
    <dbReference type="NCBI Taxonomy" id="48144"/>
    <lineage>
        <taxon>Eukaryota</taxon>
        <taxon>Metazoa</taxon>
        <taxon>Ecdysozoa</taxon>
        <taxon>Arthropoda</taxon>
        <taxon>Crustacea</taxon>
        <taxon>Multicrustacea</taxon>
        <taxon>Malacostraca</taxon>
        <taxon>Eumalacostraca</taxon>
        <taxon>Eucarida</taxon>
        <taxon>Euphausiacea</taxon>
        <taxon>Euphausiidae</taxon>
        <taxon>Meganyctiphanes</taxon>
    </lineage>
</organism>